<organism evidence="1 2">
    <name type="scientific">Stephanodiscus triporus</name>
    <dbReference type="NCBI Taxonomy" id="2934178"/>
    <lineage>
        <taxon>Eukaryota</taxon>
        <taxon>Sar</taxon>
        <taxon>Stramenopiles</taxon>
        <taxon>Ochrophyta</taxon>
        <taxon>Bacillariophyta</taxon>
        <taxon>Coscinodiscophyceae</taxon>
        <taxon>Thalassiosirophycidae</taxon>
        <taxon>Stephanodiscales</taxon>
        <taxon>Stephanodiscaceae</taxon>
        <taxon>Stephanodiscus</taxon>
    </lineage>
</organism>
<protein>
    <submittedName>
        <fullName evidence="1">Uncharacterized protein</fullName>
    </submittedName>
</protein>
<sequence>MNEWERVLSVNFVPGLGGMKEEAQLLDVVNKMMGDIQDMGEVGWLRSMRKDEAEQFLIDASLIGFLHYLTCSPDLITAYFRNMHDNDNARIKFWHDSLKDGIESEHACSEMFSTLFVKPRSGYNGYDLILNPTDGPPPKNYESSSSNPACVTSLIAALSTHPYVLSVKAYFPIYHGWHVAQSSTRAYASI</sequence>
<keyword evidence="2" id="KW-1185">Reference proteome</keyword>
<evidence type="ECO:0000313" key="2">
    <source>
        <dbReference type="Proteomes" id="UP001530315"/>
    </source>
</evidence>
<dbReference type="EMBL" id="JALLAZ020000455">
    <property type="protein sequence ID" value="KAL3794725.1"/>
    <property type="molecule type" value="Genomic_DNA"/>
</dbReference>
<proteinExistence type="predicted"/>
<reference evidence="1 2" key="1">
    <citation type="submission" date="2024-10" db="EMBL/GenBank/DDBJ databases">
        <title>Updated reference genomes for cyclostephanoid diatoms.</title>
        <authorList>
            <person name="Roberts W.R."/>
            <person name="Alverson A.J."/>
        </authorList>
    </citation>
    <scope>NUCLEOTIDE SEQUENCE [LARGE SCALE GENOMIC DNA]</scope>
    <source>
        <strain evidence="1 2">AJA276-08</strain>
    </source>
</reference>
<dbReference type="Proteomes" id="UP001530315">
    <property type="component" value="Unassembled WGS sequence"/>
</dbReference>
<name>A0ABD3Q3I2_9STRA</name>
<accession>A0ABD3Q3I2</accession>
<dbReference type="AlphaFoldDB" id="A0ABD3Q3I2"/>
<comment type="caution">
    <text evidence="1">The sequence shown here is derived from an EMBL/GenBank/DDBJ whole genome shotgun (WGS) entry which is preliminary data.</text>
</comment>
<gene>
    <name evidence="1" type="ORF">ACHAW5_003734</name>
</gene>
<evidence type="ECO:0000313" key="1">
    <source>
        <dbReference type="EMBL" id="KAL3794725.1"/>
    </source>
</evidence>